<organism evidence="1 2">
    <name type="scientific">Ilex paraguariensis</name>
    <name type="common">yerba mate</name>
    <dbReference type="NCBI Taxonomy" id="185542"/>
    <lineage>
        <taxon>Eukaryota</taxon>
        <taxon>Viridiplantae</taxon>
        <taxon>Streptophyta</taxon>
        <taxon>Embryophyta</taxon>
        <taxon>Tracheophyta</taxon>
        <taxon>Spermatophyta</taxon>
        <taxon>Magnoliopsida</taxon>
        <taxon>eudicotyledons</taxon>
        <taxon>Gunneridae</taxon>
        <taxon>Pentapetalae</taxon>
        <taxon>asterids</taxon>
        <taxon>campanulids</taxon>
        <taxon>Aquifoliales</taxon>
        <taxon>Aquifoliaceae</taxon>
        <taxon>Ilex</taxon>
    </lineage>
</organism>
<name>A0ABC8T7D8_9AQUA</name>
<sequence>MLISTNLAAFRIKTMASFSPKSTLVTLMIFAIVFSPMLSSEAARFTHRELLQRPPLCPACVCCEPPPPGSCCRCCATTSPISFQSETQTP</sequence>
<dbReference type="AlphaFoldDB" id="A0ABC8T7D8"/>
<reference evidence="1 2" key="1">
    <citation type="submission" date="2024-02" db="EMBL/GenBank/DDBJ databases">
        <authorList>
            <person name="Vignale AGUSTIN F."/>
            <person name="Sosa J E."/>
            <person name="Modenutti C."/>
        </authorList>
    </citation>
    <scope>NUCLEOTIDE SEQUENCE [LARGE SCALE GENOMIC DNA]</scope>
</reference>
<proteinExistence type="predicted"/>
<gene>
    <name evidence="1" type="ORF">ILEXP_LOCUS34484</name>
</gene>
<protein>
    <recommendedName>
        <fullName evidence="3">Secreted protein</fullName>
    </recommendedName>
</protein>
<dbReference type="EMBL" id="CAUOFW020004369">
    <property type="protein sequence ID" value="CAK9165321.1"/>
    <property type="molecule type" value="Genomic_DNA"/>
</dbReference>
<keyword evidence="2" id="KW-1185">Reference proteome</keyword>
<evidence type="ECO:0000313" key="2">
    <source>
        <dbReference type="Proteomes" id="UP001642360"/>
    </source>
</evidence>
<comment type="caution">
    <text evidence="1">The sequence shown here is derived from an EMBL/GenBank/DDBJ whole genome shotgun (WGS) entry which is preliminary data.</text>
</comment>
<accession>A0ABC8T7D8</accession>
<evidence type="ECO:0008006" key="3">
    <source>
        <dbReference type="Google" id="ProtNLM"/>
    </source>
</evidence>
<dbReference type="Proteomes" id="UP001642360">
    <property type="component" value="Unassembled WGS sequence"/>
</dbReference>
<dbReference type="PANTHER" id="PTHR36328">
    <property type="entry name" value="TRANSMEMBRANE PROTEIN"/>
    <property type="match status" value="1"/>
</dbReference>
<evidence type="ECO:0000313" key="1">
    <source>
        <dbReference type="EMBL" id="CAK9165321.1"/>
    </source>
</evidence>
<dbReference type="PANTHER" id="PTHR36328:SF7">
    <property type="entry name" value="TRANSMEMBRANE PROTEIN"/>
    <property type="match status" value="1"/>
</dbReference>